<proteinExistence type="predicted"/>
<evidence type="ECO:0000313" key="3">
    <source>
        <dbReference type="Proteomes" id="UP000248741"/>
    </source>
</evidence>
<protein>
    <submittedName>
        <fullName evidence="2">Uncharacterized protein</fullName>
    </submittedName>
</protein>
<evidence type="ECO:0000256" key="1">
    <source>
        <dbReference type="SAM" id="Phobius"/>
    </source>
</evidence>
<keyword evidence="1" id="KW-0472">Membrane</keyword>
<feature type="transmembrane region" description="Helical" evidence="1">
    <location>
        <begin position="61"/>
        <end position="79"/>
    </location>
</feature>
<dbReference type="AlphaFoldDB" id="A0ABD7MVX4"/>
<dbReference type="Proteomes" id="UP000248741">
    <property type="component" value="Chromosome 1"/>
</dbReference>
<dbReference type="EMBL" id="LS483400">
    <property type="protein sequence ID" value="SQG53534.1"/>
    <property type="molecule type" value="Genomic_DNA"/>
</dbReference>
<gene>
    <name evidence="2" type="ORF">NCTC7908_02234</name>
</gene>
<accession>A0ABD7MVX4</accession>
<feature type="transmembrane region" description="Helical" evidence="1">
    <location>
        <begin position="25"/>
        <end position="49"/>
    </location>
</feature>
<reference evidence="2 3" key="1">
    <citation type="submission" date="2018-06" db="EMBL/GenBank/DDBJ databases">
        <authorList>
            <consortium name="Pathogen Informatics"/>
            <person name="Doyle S."/>
        </authorList>
    </citation>
    <scope>NUCLEOTIDE SEQUENCE [LARGE SCALE GENOMIC DNA]</scope>
    <source>
        <strain evidence="2 3">NCTC7908</strain>
    </source>
</reference>
<sequence>MNLSKVMSRREKYSSELVVMSQKTYVIRVIGGSAIFFIVSTVIMTFFFSLGRGHIVNFQDLPPWIAAALVSCISTFFWLKRNMRELRVRRNLWGPDHPAS</sequence>
<name>A0ABD7MVX4_CORUL</name>
<organism evidence="2 3">
    <name type="scientific">Corynebacterium ulcerans</name>
    <dbReference type="NCBI Taxonomy" id="65058"/>
    <lineage>
        <taxon>Bacteria</taxon>
        <taxon>Bacillati</taxon>
        <taxon>Actinomycetota</taxon>
        <taxon>Actinomycetes</taxon>
        <taxon>Mycobacteriales</taxon>
        <taxon>Corynebacteriaceae</taxon>
        <taxon>Corynebacterium</taxon>
    </lineage>
</organism>
<evidence type="ECO:0000313" key="2">
    <source>
        <dbReference type="EMBL" id="SQG53534.1"/>
    </source>
</evidence>
<keyword evidence="1" id="KW-0812">Transmembrane</keyword>
<keyword evidence="1" id="KW-1133">Transmembrane helix</keyword>